<dbReference type="GO" id="GO:0005524">
    <property type="term" value="F:ATP binding"/>
    <property type="evidence" value="ECO:0007669"/>
    <property type="project" value="UniProtKB-UniRule"/>
</dbReference>
<comment type="function">
    <text evidence="8">Catalyzes the attachment of tryptophan to tRNA(Trp).</text>
</comment>
<protein>
    <recommendedName>
        <fullName evidence="8">Tryptophan--tRNA ligase</fullName>
        <ecNumber evidence="8">6.1.1.2</ecNumber>
    </recommendedName>
    <alternativeName>
        <fullName evidence="8">Tryptophanyl-tRNA synthetase</fullName>
        <shortName evidence="8">TrpRS</shortName>
    </alternativeName>
</protein>
<dbReference type="InterPro" id="IPR002306">
    <property type="entry name" value="Trp-tRNA-ligase"/>
</dbReference>
<dbReference type="NCBIfam" id="TIGR00233">
    <property type="entry name" value="trpS"/>
    <property type="match status" value="1"/>
</dbReference>
<comment type="similarity">
    <text evidence="1 8 9">Belongs to the class-I aminoacyl-tRNA synthetase family.</text>
</comment>
<dbReference type="RefSeq" id="WP_059033954.1">
    <property type="nucleotide sequence ID" value="NZ_BSDN01000004.1"/>
</dbReference>
<dbReference type="PRINTS" id="PR01039">
    <property type="entry name" value="TRNASYNTHTRP"/>
</dbReference>
<feature type="binding site" evidence="8">
    <location>
        <begin position="11"/>
        <end position="13"/>
    </location>
    <ligand>
        <name>ATP</name>
        <dbReference type="ChEBI" id="CHEBI:30616"/>
    </ligand>
</feature>
<dbReference type="PANTHER" id="PTHR43766:SF1">
    <property type="entry name" value="TRYPTOPHAN--TRNA LIGASE, MITOCHONDRIAL"/>
    <property type="match status" value="1"/>
</dbReference>
<name>A0A0U9HL68_9FIRM</name>
<feature type="binding site" evidence="8">
    <location>
        <position position="138"/>
    </location>
    <ligand>
        <name>L-tryptophan</name>
        <dbReference type="ChEBI" id="CHEBI:57912"/>
    </ligand>
</feature>
<dbReference type="HAMAP" id="MF_00140_B">
    <property type="entry name" value="Trp_tRNA_synth_B"/>
    <property type="match status" value="1"/>
</dbReference>
<dbReference type="EMBL" id="DF977003">
    <property type="protein sequence ID" value="GAQ26140.1"/>
    <property type="molecule type" value="Genomic_DNA"/>
</dbReference>
<feature type="binding site" evidence="8">
    <location>
        <position position="188"/>
    </location>
    <ligand>
        <name>ATP</name>
        <dbReference type="ChEBI" id="CHEBI:30616"/>
    </ligand>
</feature>
<dbReference type="InterPro" id="IPR024109">
    <property type="entry name" value="Trp-tRNA-ligase_bac-type"/>
</dbReference>
<keyword evidence="5 8" id="KW-0648">Protein biosynthesis</keyword>
<evidence type="ECO:0000256" key="4">
    <source>
        <dbReference type="ARBA" id="ARBA00022840"/>
    </source>
</evidence>
<feature type="short sequence motif" description="'KMSKS' region" evidence="8">
    <location>
        <begin position="195"/>
        <end position="199"/>
    </location>
</feature>
<feature type="short sequence motif" description="'HIGH' region" evidence="8">
    <location>
        <begin position="12"/>
        <end position="20"/>
    </location>
</feature>
<sequence length="328" mass="37883">MDKNVVMSGMRPTGRLHIGNMMGALTNWVKLQNEYDCFFVVVDWHALTTEYKNTQDIKENIRQMVIDWISVGLDPEKCNIFVQSQVKQHAELHLLLSMITPLSWLERCPTYKEQLKQLETREINTYGFLGYPVLMATDILIYKANKVPVGKDQEAHVELCREIARRFNYLYEPVFPEPEALYTEFMVLPGIDGRKMSKSYDNYIEISASPDVIREKVKMMITDPARIRKNDPGHPDVCNVFAFHTVFNEPAKVQELKEACQKGQIGCVECKKNLADLMVARMEPIHQKRKMLEQNPKIIDEILNTGAKNARVVAEKTLEEVRDAMKML</sequence>
<feature type="binding site" evidence="8">
    <location>
        <begin position="195"/>
        <end position="199"/>
    </location>
    <ligand>
        <name>ATP</name>
        <dbReference type="ChEBI" id="CHEBI:30616"/>
    </ligand>
</feature>
<dbReference type="FunFam" id="3.40.50.620:FF:000094">
    <property type="entry name" value="Tryptophan--tRNA ligase"/>
    <property type="match status" value="1"/>
</dbReference>
<dbReference type="GO" id="GO:0006436">
    <property type="term" value="P:tryptophanyl-tRNA aminoacylation"/>
    <property type="evidence" value="ECO:0007669"/>
    <property type="project" value="UniProtKB-UniRule"/>
</dbReference>
<comment type="catalytic activity">
    <reaction evidence="7 8">
        <text>tRNA(Trp) + L-tryptophan + ATP = L-tryptophyl-tRNA(Trp) + AMP + diphosphate + H(+)</text>
        <dbReference type="Rhea" id="RHEA:24080"/>
        <dbReference type="Rhea" id="RHEA-COMP:9671"/>
        <dbReference type="Rhea" id="RHEA-COMP:9705"/>
        <dbReference type="ChEBI" id="CHEBI:15378"/>
        <dbReference type="ChEBI" id="CHEBI:30616"/>
        <dbReference type="ChEBI" id="CHEBI:33019"/>
        <dbReference type="ChEBI" id="CHEBI:57912"/>
        <dbReference type="ChEBI" id="CHEBI:78442"/>
        <dbReference type="ChEBI" id="CHEBI:78535"/>
        <dbReference type="ChEBI" id="CHEBI:456215"/>
        <dbReference type="EC" id="6.1.1.2"/>
    </reaction>
</comment>
<comment type="subcellular location">
    <subcellularLocation>
        <location evidence="8">Cytoplasm</location>
    </subcellularLocation>
</comment>
<keyword evidence="8" id="KW-0963">Cytoplasm</keyword>
<reference evidence="10" key="1">
    <citation type="journal article" date="2016" name="Genome Announc.">
        <title>Draft Genome Sequence of the Syntrophic Lactate-Degrading Bacterium Tepidanaerobacter syntrophicus JLT.</title>
        <authorList>
            <person name="Matsuura N."/>
            <person name="Ohashi A."/>
            <person name="Tourlousse D.M."/>
            <person name="Sekiguchi Y."/>
        </authorList>
    </citation>
    <scope>NUCLEOTIDE SEQUENCE [LARGE SCALE GENOMIC DNA]</scope>
    <source>
        <strain evidence="10">JL</strain>
    </source>
</reference>
<dbReference type="FunFam" id="1.10.240.10:FF:000005">
    <property type="entry name" value="Tryptophan--tRNA ligase"/>
    <property type="match status" value="1"/>
</dbReference>
<dbReference type="InterPro" id="IPR002305">
    <property type="entry name" value="aa-tRNA-synth_Ic"/>
</dbReference>
<comment type="subunit">
    <text evidence="8">Homodimer.</text>
</comment>
<keyword evidence="3 8" id="KW-0547">Nucleotide-binding</keyword>
<dbReference type="Proteomes" id="UP000062160">
    <property type="component" value="Unassembled WGS sequence"/>
</dbReference>
<dbReference type="PANTHER" id="PTHR43766">
    <property type="entry name" value="TRYPTOPHAN--TRNA LIGASE, MITOCHONDRIAL"/>
    <property type="match status" value="1"/>
</dbReference>
<proteinExistence type="inferred from homology"/>
<dbReference type="Gene3D" id="1.10.240.10">
    <property type="entry name" value="Tyrosyl-Transfer RNA Synthetase"/>
    <property type="match status" value="1"/>
</dbReference>
<evidence type="ECO:0000256" key="3">
    <source>
        <dbReference type="ARBA" id="ARBA00022741"/>
    </source>
</evidence>
<dbReference type="InterPro" id="IPR001412">
    <property type="entry name" value="aa-tRNA-synth_I_CS"/>
</dbReference>
<dbReference type="Pfam" id="PF00579">
    <property type="entry name" value="tRNA-synt_1b"/>
    <property type="match status" value="1"/>
</dbReference>
<dbReference type="OrthoDB" id="9801042at2"/>
<dbReference type="PROSITE" id="PS00178">
    <property type="entry name" value="AA_TRNA_LIGASE_I"/>
    <property type="match status" value="1"/>
</dbReference>
<keyword evidence="4 8" id="KW-0067">ATP-binding</keyword>
<evidence type="ECO:0000256" key="9">
    <source>
        <dbReference type="RuleBase" id="RU363036"/>
    </source>
</evidence>
<dbReference type="EC" id="6.1.1.2" evidence="8"/>
<gene>
    <name evidence="8" type="primary">trpS</name>
    <name evidence="10" type="ORF">TSYNT_9399</name>
</gene>
<dbReference type="Gene3D" id="3.40.50.620">
    <property type="entry name" value="HUPs"/>
    <property type="match status" value="1"/>
</dbReference>
<keyword evidence="2 8" id="KW-0436">Ligase</keyword>
<evidence type="ECO:0000313" key="10">
    <source>
        <dbReference type="EMBL" id="GAQ26140.1"/>
    </source>
</evidence>
<evidence type="ECO:0000313" key="11">
    <source>
        <dbReference type="Proteomes" id="UP000062160"/>
    </source>
</evidence>
<dbReference type="GO" id="GO:0005829">
    <property type="term" value="C:cytosol"/>
    <property type="evidence" value="ECO:0007669"/>
    <property type="project" value="TreeGrafter"/>
</dbReference>
<feature type="binding site" evidence="8">
    <location>
        <begin position="19"/>
        <end position="20"/>
    </location>
    <ligand>
        <name>ATP</name>
        <dbReference type="ChEBI" id="CHEBI:30616"/>
    </ligand>
</feature>
<keyword evidence="6 8" id="KW-0030">Aminoacyl-tRNA synthetase</keyword>
<evidence type="ECO:0000256" key="5">
    <source>
        <dbReference type="ARBA" id="ARBA00022917"/>
    </source>
</evidence>
<feature type="binding site" evidence="8">
    <location>
        <begin position="150"/>
        <end position="152"/>
    </location>
    <ligand>
        <name>ATP</name>
        <dbReference type="ChEBI" id="CHEBI:30616"/>
    </ligand>
</feature>
<dbReference type="STRING" id="224999.GCA_001485475_02179"/>
<evidence type="ECO:0000256" key="7">
    <source>
        <dbReference type="ARBA" id="ARBA00049929"/>
    </source>
</evidence>
<dbReference type="GO" id="GO:0004830">
    <property type="term" value="F:tryptophan-tRNA ligase activity"/>
    <property type="evidence" value="ECO:0007669"/>
    <property type="project" value="UniProtKB-UniRule"/>
</dbReference>
<dbReference type="AlphaFoldDB" id="A0A0U9HL68"/>
<dbReference type="CDD" id="cd00806">
    <property type="entry name" value="TrpRS_core"/>
    <property type="match status" value="1"/>
</dbReference>
<evidence type="ECO:0000256" key="2">
    <source>
        <dbReference type="ARBA" id="ARBA00022598"/>
    </source>
</evidence>
<dbReference type="InterPro" id="IPR050203">
    <property type="entry name" value="Trp-tRNA_synthetase"/>
</dbReference>
<evidence type="ECO:0000256" key="8">
    <source>
        <dbReference type="HAMAP-Rule" id="MF_00140"/>
    </source>
</evidence>
<dbReference type="SUPFAM" id="SSF52374">
    <property type="entry name" value="Nucleotidylyl transferase"/>
    <property type="match status" value="1"/>
</dbReference>
<keyword evidence="11" id="KW-1185">Reference proteome</keyword>
<evidence type="ECO:0000256" key="1">
    <source>
        <dbReference type="ARBA" id="ARBA00005594"/>
    </source>
</evidence>
<dbReference type="InterPro" id="IPR014729">
    <property type="entry name" value="Rossmann-like_a/b/a_fold"/>
</dbReference>
<evidence type="ECO:0000256" key="6">
    <source>
        <dbReference type="ARBA" id="ARBA00023146"/>
    </source>
</evidence>
<organism evidence="10">
    <name type="scientific">Tepidanaerobacter syntrophicus</name>
    <dbReference type="NCBI Taxonomy" id="224999"/>
    <lineage>
        <taxon>Bacteria</taxon>
        <taxon>Bacillati</taxon>
        <taxon>Bacillota</taxon>
        <taxon>Clostridia</taxon>
        <taxon>Thermosediminibacterales</taxon>
        <taxon>Tepidanaerobacteraceae</taxon>
        <taxon>Tepidanaerobacter</taxon>
    </lineage>
</organism>
<accession>A0A0U9HL68</accession>